<protein>
    <submittedName>
        <fullName evidence="1">Uncharacterized protein</fullName>
    </submittedName>
</protein>
<organism evidence="2">
    <name type="scientific">Perkinsus marinus (strain ATCC 50983 / TXsc)</name>
    <dbReference type="NCBI Taxonomy" id="423536"/>
    <lineage>
        <taxon>Eukaryota</taxon>
        <taxon>Sar</taxon>
        <taxon>Alveolata</taxon>
        <taxon>Perkinsozoa</taxon>
        <taxon>Perkinsea</taxon>
        <taxon>Perkinsida</taxon>
        <taxon>Perkinsidae</taxon>
        <taxon>Perkinsus</taxon>
    </lineage>
</organism>
<feature type="non-terminal residue" evidence="1">
    <location>
        <position position="132"/>
    </location>
</feature>
<dbReference type="GeneID" id="9048816"/>
<evidence type="ECO:0000313" key="1">
    <source>
        <dbReference type="EMBL" id="EER18672.1"/>
    </source>
</evidence>
<accession>C5KA19</accession>
<reference evidence="1 2" key="1">
    <citation type="submission" date="2008-07" db="EMBL/GenBank/DDBJ databases">
        <authorList>
            <person name="El-Sayed N."/>
            <person name="Caler E."/>
            <person name="Inman J."/>
            <person name="Amedeo P."/>
            <person name="Hass B."/>
            <person name="Wortman J."/>
        </authorList>
    </citation>
    <scope>NUCLEOTIDE SEQUENCE [LARGE SCALE GENOMIC DNA]</scope>
    <source>
        <strain evidence="2">ATCC 50983 / TXsc</strain>
    </source>
</reference>
<dbReference type="Proteomes" id="UP000007800">
    <property type="component" value="Unassembled WGS sequence"/>
</dbReference>
<dbReference type="InParanoid" id="C5KA19"/>
<dbReference type="EMBL" id="GG671588">
    <property type="protein sequence ID" value="EER18672.1"/>
    <property type="molecule type" value="Genomic_DNA"/>
</dbReference>
<sequence length="132" mass="14268">MATPPAATGGGGVLSFDDVVQNRIRFRDLEGNDVDADSLAGVAPGSHHLGTLIQALVFELLGRRRHAARDLLRAVSHELVLYGHLQSPEFYEGLGKCVSNREKMQFICLAMKDPSFDGNFVDIFADLVGSGL</sequence>
<proteinExistence type="predicted"/>
<dbReference type="AlphaFoldDB" id="C5KA19"/>
<name>C5KA19_PERM5</name>
<keyword evidence="2" id="KW-1185">Reference proteome</keyword>
<evidence type="ECO:0000313" key="2">
    <source>
        <dbReference type="Proteomes" id="UP000007800"/>
    </source>
</evidence>
<dbReference type="RefSeq" id="XP_002786876.1">
    <property type="nucleotide sequence ID" value="XM_002786830.1"/>
</dbReference>
<gene>
    <name evidence="1" type="ORF">Pmar_PMAR027151</name>
</gene>